<accession>A0A8H4PYI3</accession>
<dbReference type="PANTHER" id="PTHR35605">
    <property type="entry name" value="ECP2 EFFECTOR PROTEIN DOMAIN-CONTAINING PROTEIN-RELATED"/>
    <property type="match status" value="1"/>
</dbReference>
<dbReference type="EMBL" id="JAAVMX010000001">
    <property type="protein sequence ID" value="KAF4512737.1"/>
    <property type="molecule type" value="Genomic_DNA"/>
</dbReference>
<evidence type="ECO:0000313" key="1">
    <source>
        <dbReference type="EMBL" id="KAF4512737.1"/>
    </source>
</evidence>
<gene>
    <name evidence="1" type="ORF">G6O67_000082</name>
</gene>
<reference evidence="1 2" key="1">
    <citation type="journal article" date="2020" name="Genome Biol. Evol.">
        <title>A new high-quality draft genome assembly of the Chinese cordyceps Ophiocordyceps sinensis.</title>
        <authorList>
            <person name="Shu R."/>
            <person name="Zhang J."/>
            <person name="Meng Q."/>
            <person name="Zhang H."/>
            <person name="Zhou G."/>
            <person name="Li M."/>
            <person name="Wu P."/>
            <person name="Zhao Y."/>
            <person name="Chen C."/>
            <person name="Qin Q."/>
        </authorList>
    </citation>
    <scope>NUCLEOTIDE SEQUENCE [LARGE SCALE GENOMIC DNA]</scope>
    <source>
        <strain evidence="1 2">IOZ07</strain>
    </source>
</reference>
<evidence type="ECO:0000313" key="2">
    <source>
        <dbReference type="Proteomes" id="UP000557566"/>
    </source>
</evidence>
<comment type="caution">
    <text evidence="1">The sequence shown here is derived from an EMBL/GenBank/DDBJ whole genome shotgun (WGS) entry which is preliminary data.</text>
</comment>
<sequence length="110" mass="12046">MDDSCIPLDLCQKFEPNQPGPSRCGRVSCSHDSAIWWCNDVSGASSLADGRRLSAQDTNAKRLSSFSDIANGAQLLVTRCVEWMSPEPTDFGGQAFHPSKWNVVVRRDGC</sequence>
<keyword evidence="2" id="KW-1185">Reference proteome</keyword>
<dbReference type="AlphaFoldDB" id="A0A8H4PYI3"/>
<protein>
    <submittedName>
        <fullName evidence="1">Uncharacterized protein</fullName>
    </submittedName>
</protein>
<proteinExistence type="predicted"/>
<organism evidence="1 2">
    <name type="scientific">Ophiocordyceps sinensis</name>
    <dbReference type="NCBI Taxonomy" id="72228"/>
    <lineage>
        <taxon>Eukaryota</taxon>
        <taxon>Fungi</taxon>
        <taxon>Dikarya</taxon>
        <taxon>Ascomycota</taxon>
        <taxon>Pezizomycotina</taxon>
        <taxon>Sordariomycetes</taxon>
        <taxon>Hypocreomycetidae</taxon>
        <taxon>Hypocreales</taxon>
        <taxon>Ophiocordycipitaceae</taxon>
        <taxon>Ophiocordyceps</taxon>
    </lineage>
</organism>
<dbReference type="Proteomes" id="UP000557566">
    <property type="component" value="Unassembled WGS sequence"/>
</dbReference>
<name>A0A8H4PYI3_9HYPO</name>
<dbReference type="PANTHER" id="PTHR35605:SF1">
    <property type="entry name" value="ECP2 EFFECTOR PROTEIN DOMAIN-CONTAINING PROTEIN-RELATED"/>
    <property type="match status" value="1"/>
</dbReference>